<dbReference type="EMBL" id="PPWZ01000012">
    <property type="protein sequence ID" value="POH37586.1"/>
    <property type="molecule type" value="Genomic_DNA"/>
</dbReference>
<accession>A0A2P4R8T9</accession>
<evidence type="ECO:0000256" key="3">
    <source>
        <dbReference type="SAM" id="SignalP"/>
    </source>
</evidence>
<dbReference type="AlphaFoldDB" id="A0A2P4R8T9"/>
<dbReference type="SUPFAM" id="SSF53850">
    <property type="entry name" value="Periplasmic binding protein-like II"/>
    <property type="match status" value="1"/>
</dbReference>
<dbReference type="PANTHER" id="PTHR35841">
    <property type="entry name" value="PHOSPHONATES-BINDING PERIPLASMIC PROTEIN"/>
    <property type="match status" value="1"/>
</dbReference>
<dbReference type="PROSITE" id="PS51257">
    <property type="entry name" value="PROKAR_LIPOPROTEIN"/>
    <property type="match status" value="1"/>
</dbReference>
<dbReference type="GO" id="GO:0055085">
    <property type="term" value="P:transmembrane transport"/>
    <property type="evidence" value="ECO:0007669"/>
    <property type="project" value="InterPro"/>
</dbReference>
<feature type="signal peptide" evidence="3">
    <location>
        <begin position="1"/>
        <end position="30"/>
    </location>
</feature>
<comment type="similarity">
    <text evidence="1">Belongs to the phosphate/phosphite/phosphonate binding protein family.</text>
</comment>
<dbReference type="Pfam" id="PF12974">
    <property type="entry name" value="Phosphonate-bd"/>
    <property type="match status" value="1"/>
</dbReference>
<protein>
    <submittedName>
        <fullName evidence="4">Phosphate/phosphite/phosphonate ABC transporter substrate-binding protein</fullName>
    </submittedName>
</protein>
<sequence length="347" mass="37743">MKKGRLLTAFLGVFLLLTGVLAGCSSKSSASEKTGGNNSKEITMVFYPNESAKNFTASRKALQDELHKATGKKVNIQTTTDYNVAIEAIASGKAQLAFMGADGYIQAHAQNAKVEPLLLQSGPEGTTKGASYRSYLMVPKEKADEYKKDGKYNIDKIKGEKASFVSTSSTSGFAVPTDEIQKHFKLKDKDELSEGGKFFSKVLYGSTHPGSAINLLKGDVDVAAFDDIDLTVFLKVTEGSYDKPGSVFTIKDDADAPFAEFKGKQLVNISVLPVQNGPFVVNTKALSKTDVDAITKRFTSKDFTNNKNLFSDGKSKTPTLWQKKSDKTVLLKVDDAWYKPTHELVGK</sequence>
<dbReference type="NCBIfam" id="TIGR01098">
    <property type="entry name" value="3A0109s03R"/>
    <property type="match status" value="1"/>
</dbReference>
<proteinExistence type="inferred from homology"/>
<name>A0A2P4R8T9_9LACO</name>
<dbReference type="InterPro" id="IPR005770">
    <property type="entry name" value="PhnD"/>
</dbReference>
<evidence type="ECO:0000256" key="2">
    <source>
        <dbReference type="ARBA" id="ARBA00022729"/>
    </source>
</evidence>
<organism evidence="4">
    <name type="scientific">Companilactobacillus formosensis</name>
    <dbReference type="NCBI Taxonomy" id="1617889"/>
    <lineage>
        <taxon>Bacteria</taxon>
        <taxon>Bacillati</taxon>
        <taxon>Bacillota</taxon>
        <taxon>Bacilli</taxon>
        <taxon>Lactobacillales</taxon>
        <taxon>Lactobacillaceae</taxon>
        <taxon>Companilactobacillus</taxon>
    </lineage>
</organism>
<gene>
    <name evidence="4" type="ORF">C2R26_01990</name>
</gene>
<evidence type="ECO:0000313" key="4">
    <source>
        <dbReference type="EMBL" id="POH37586.1"/>
    </source>
</evidence>
<keyword evidence="2 3" id="KW-0732">Signal</keyword>
<evidence type="ECO:0000256" key="1">
    <source>
        <dbReference type="ARBA" id="ARBA00007162"/>
    </source>
</evidence>
<dbReference type="Gene3D" id="3.40.190.10">
    <property type="entry name" value="Periplasmic binding protein-like II"/>
    <property type="match status" value="2"/>
</dbReference>
<comment type="caution">
    <text evidence="4">The sequence shown here is derived from an EMBL/GenBank/DDBJ whole genome shotgun (WGS) entry which is preliminary data.</text>
</comment>
<dbReference type="PANTHER" id="PTHR35841:SF1">
    <property type="entry name" value="PHOSPHONATES-BINDING PERIPLASMIC PROTEIN"/>
    <property type="match status" value="1"/>
</dbReference>
<dbReference type="GO" id="GO:0043190">
    <property type="term" value="C:ATP-binding cassette (ABC) transporter complex"/>
    <property type="evidence" value="ECO:0007669"/>
    <property type="project" value="InterPro"/>
</dbReference>
<reference evidence="4" key="1">
    <citation type="submission" date="2018-01" db="EMBL/GenBank/DDBJ databases">
        <title>Genome sequnecing of Lactobacillus formosensis KACC 18721.</title>
        <authorList>
            <person name="Kim S.-J."/>
            <person name="Heo J."/>
        </authorList>
    </citation>
    <scope>NUCLEOTIDE SEQUENCE</scope>
    <source>
        <strain evidence="4">KACC 18721</strain>
    </source>
</reference>
<feature type="chain" id="PRO_5015109684" evidence="3">
    <location>
        <begin position="31"/>
        <end position="347"/>
    </location>
</feature>